<evidence type="ECO:0000313" key="2">
    <source>
        <dbReference type="EMBL" id="KAI9565101.1"/>
    </source>
</evidence>
<dbReference type="SUPFAM" id="SSF56219">
    <property type="entry name" value="DNase I-like"/>
    <property type="match status" value="1"/>
</dbReference>
<dbReference type="Pfam" id="PF14529">
    <property type="entry name" value="Exo_endo_phos_2"/>
    <property type="match status" value="1"/>
</dbReference>
<sequence>MTEKPNNSKNLKCIQINLRHSKTASLHFFKILLDLRIDIALIQEPYACINIFNNELHVPSVPDIYLVHQNLDRKDHAYGAIILTKRSILAETVPNPVSNECIGIKINVDEPIFIFSIYCRPSNSKWDAVLNIFNNPNFNHFKATVIGMDANAKNKLWGSSRTDKKGVELEHLIIKNNLNVANVPNSKLEYIPSKTSKVDVTLYGEKVKISGWKFLNTVSLSDHPYIHFELMVGRPNRQQKEPKVPKLTNIDKSKLRSTLDSELRNLKINWDGLKSEADLDGIVNNITAIIGNCAIKSELPRNKQSKSELDFWTPELDKLKAAMRTAKDKYDKFLKANNIKDRKRTNKECSPQEINFRSAKRMYQKMLRKSKGKAFENFCTINMNKDLF</sequence>
<dbReference type="EMBL" id="WJBH02000001">
    <property type="protein sequence ID" value="KAI9565101.1"/>
    <property type="molecule type" value="Genomic_DNA"/>
</dbReference>
<protein>
    <recommendedName>
        <fullName evidence="1">Endonuclease/exonuclease/phosphatase domain-containing protein</fullName>
    </recommendedName>
</protein>
<dbReference type="AlphaFoldDB" id="A0AAD5L230"/>
<accession>A0AAD5L230</accession>
<dbReference type="Proteomes" id="UP000820818">
    <property type="component" value="Linkage Group LG1"/>
</dbReference>
<keyword evidence="3" id="KW-1185">Reference proteome</keyword>
<dbReference type="GO" id="GO:0003824">
    <property type="term" value="F:catalytic activity"/>
    <property type="evidence" value="ECO:0007669"/>
    <property type="project" value="InterPro"/>
</dbReference>
<evidence type="ECO:0000313" key="3">
    <source>
        <dbReference type="Proteomes" id="UP000820818"/>
    </source>
</evidence>
<dbReference type="PANTHER" id="PTHR33273">
    <property type="entry name" value="DOMAIN-CONTAINING PROTEIN, PUTATIVE-RELATED"/>
    <property type="match status" value="1"/>
</dbReference>
<gene>
    <name evidence="2" type="ORF">GHT06_008869</name>
</gene>
<dbReference type="PANTHER" id="PTHR33273:SF2">
    <property type="entry name" value="ENDONUCLEASE_EXONUCLEASE_PHOSPHATASE DOMAIN-CONTAINING PROTEIN"/>
    <property type="match status" value="1"/>
</dbReference>
<dbReference type="InterPro" id="IPR036691">
    <property type="entry name" value="Endo/exonu/phosph_ase_sf"/>
</dbReference>
<comment type="caution">
    <text evidence="2">The sequence shown here is derived from an EMBL/GenBank/DDBJ whole genome shotgun (WGS) entry which is preliminary data.</text>
</comment>
<organism evidence="2 3">
    <name type="scientific">Daphnia sinensis</name>
    <dbReference type="NCBI Taxonomy" id="1820382"/>
    <lineage>
        <taxon>Eukaryota</taxon>
        <taxon>Metazoa</taxon>
        <taxon>Ecdysozoa</taxon>
        <taxon>Arthropoda</taxon>
        <taxon>Crustacea</taxon>
        <taxon>Branchiopoda</taxon>
        <taxon>Diplostraca</taxon>
        <taxon>Cladocera</taxon>
        <taxon>Anomopoda</taxon>
        <taxon>Daphniidae</taxon>
        <taxon>Daphnia</taxon>
        <taxon>Daphnia similis group</taxon>
    </lineage>
</organism>
<proteinExistence type="predicted"/>
<evidence type="ECO:0000259" key="1">
    <source>
        <dbReference type="Pfam" id="PF14529"/>
    </source>
</evidence>
<reference evidence="2 3" key="1">
    <citation type="submission" date="2022-05" db="EMBL/GenBank/DDBJ databases">
        <title>A multi-omics perspective on studying reproductive biology in Daphnia sinensis.</title>
        <authorList>
            <person name="Jia J."/>
        </authorList>
    </citation>
    <scope>NUCLEOTIDE SEQUENCE [LARGE SCALE GENOMIC DNA]</scope>
    <source>
        <strain evidence="2 3">WSL</strain>
    </source>
</reference>
<feature type="domain" description="Endonuclease/exonuclease/phosphatase" evidence="1">
    <location>
        <begin position="112"/>
        <end position="226"/>
    </location>
</feature>
<dbReference type="Gene3D" id="3.60.10.10">
    <property type="entry name" value="Endonuclease/exonuclease/phosphatase"/>
    <property type="match status" value="1"/>
</dbReference>
<dbReference type="InterPro" id="IPR005135">
    <property type="entry name" value="Endo/exonuclease/phosphatase"/>
</dbReference>
<name>A0AAD5L230_9CRUS</name>